<evidence type="ECO:0000313" key="2">
    <source>
        <dbReference type="Proteomes" id="UP000022611"/>
    </source>
</evidence>
<organism evidence="1 2">
    <name type="scientific">Pseudomonas fluorescens HK44</name>
    <dbReference type="NCBI Taxonomy" id="1042209"/>
    <lineage>
        <taxon>Bacteria</taxon>
        <taxon>Pseudomonadati</taxon>
        <taxon>Pseudomonadota</taxon>
        <taxon>Gammaproteobacteria</taxon>
        <taxon>Pseudomonadales</taxon>
        <taxon>Pseudomonadaceae</taxon>
        <taxon>Pseudomonas</taxon>
    </lineage>
</organism>
<dbReference type="PATRIC" id="fig|1042209.11.peg.3340"/>
<gene>
    <name evidence="1" type="ORF">HK44_004895</name>
</gene>
<dbReference type="AlphaFoldDB" id="A0A010RZC7"/>
<sequence>MTNLSKAHYTENRYMDASINCNLKNPTLENILQALYVLIYGVTETLKYPRGYHVRTRFTDHMTSSEYSAHINNFYKNKSKYTPQRMTIIENDDTGVHHHHAIILNDKLDRKSSLQYLHAKLKKNGKLNDYSIICPKHDRYGHSLASAEDLDSYFKWMTYLAKTRSKPDRHQLWSGSRLLTSMLKDWRRSGKPDLRIIKSTYDAANSAEFDLSTYLV</sequence>
<accession>A0A010RZC7</accession>
<evidence type="ECO:0000313" key="1">
    <source>
        <dbReference type="EMBL" id="EXF94089.1"/>
    </source>
</evidence>
<proteinExistence type="predicted"/>
<reference evidence="1 2" key="1">
    <citation type="journal article" date="2011" name="J. Bacteriol.">
        <title>Draft genome sequence of the polycyclic aromatic hydrocarbon-degrading, genetically engineered bioluminescent bioreporter Pseudomonas fluorescens HK44.</title>
        <authorList>
            <person name="Chauhan A."/>
            <person name="Layton A.C."/>
            <person name="Williams D.E."/>
            <person name="Smartt A.E."/>
            <person name="Ripp S."/>
            <person name="Karpinets T.V."/>
            <person name="Brown S.D."/>
            <person name="Sayler G.S."/>
        </authorList>
    </citation>
    <scope>NUCLEOTIDE SEQUENCE [LARGE SCALE GENOMIC DNA]</scope>
    <source>
        <strain evidence="1 2">HK44</strain>
    </source>
</reference>
<name>A0A010RZC7_PSEFL</name>
<dbReference type="HOGENOM" id="CLU_1276722_0_0_6"/>
<dbReference type="Proteomes" id="UP000022611">
    <property type="component" value="Unassembled WGS sequence"/>
</dbReference>
<comment type="caution">
    <text evidence="1">The sequence shown here is derived from an EMBL/GenBank/DDBJ whole genome shotgun (WGS) entry which is preliminary data.</text>
</comment>
<protein>
    <submittedName>
        <fullName evidence="1">Uncharacterized protein</fullName>
    </submittedName>
</protein>
<dbReference type="EMBL" id="AFOY02000015">
    <property type="protein sequence ID" value="EXF94089.1"/>
    <property type="molecule type" value="Genomic_DNA"/>
</dbReference>
<dbReference type="OrthoDB" id="7006998at2"/>
<dbReference type="RefSeq" id="WP_019690739.1">
    <property type="nucleotide sequence ID" value="NZ_AFOY02000015.1"/>
</dbReference>